<keyword evidence="2" id="KW-1185">Reference proteome</keyword>
<evidence type="ECO:0000313" key="1">
    <source>
        <dbReference type="EMBL" id="RXJ49648.1"/>
    </source>
</evidence>
<dbReference type="AlphaFoldDB" id="A0A4Q0XEQ2"/>
<protein>
    <submittedName>
        <fullName evidence="1">Cupin</fullName>
    </submittedName>
</protein>
<dbReference type="InterPro" id="IPR014710">
    <property type="entry name" value="RmlC-like_jellyroll"/>
</dbReference>
<dbReference type="SUPFAM" id="SSF51182">
    <property type="entry name" value="RmlC-like cupins"/>
    <property type="match status" value="1"/>
</dbReference>
<dbReference type="Proteomes" id="UP000289792">
    <property type="component" value="Unassembled WGS sequence"/>
</dbReference>
<reference evidence="1 2" key="1">
    <citation type="submission" date="2019-01" db="EMBL/GenBank/DDBJ databases">
        <title>Genome sequence of the Antarctic species Gelidibacter gilvus ACAM 158(T).</title>
        <authorList>
            <person name="Bowman J.P."/>
        </authorList>
    </citation>
    <scope>NUCLEOTIDE SEQUENCE [LARGE SCALE GENOMIC DNA]</scope>
    <source>
        <strain evidence="1 2">IC158</strain>
    </source>
</reference>
<comment type="caution">
    <text evidence="1">The sequence shown here is derived from an EMBL/GenBank/DDBJ whole genome shotgun (WGS) entry which is preliminary data.</text>
</comment>
<dbReference type="CDD" id="cd02230">
    <property type="entry name" value="cupin_HP0902-like"/>
    <property type="match status" value="1"/>
</dbReference>
<organism evidence="1 2">
    <name type="scientific">Gelidibacter gilvus</name>
    <dbReference type="NCBI Taxonomy" id="59602"/>
    <lineage>
        <taxon>Bacteria</taxon>
        <taxon>Pseudomonadati</taxon>
        <taxon>Bacteroidota</taxon>
        <taxon>Flavobacteriia</taxon>
        <taxon>Flavobacteriales</taxon>
        <taxon>Flavobacteriaceae</taxon>
        <taxon>Gelidibacter</taxon>
    </lineage>
</organism>
<dbReference type="PANTHER" id="PTHR37694:SF1">
    <property type="entry name" value="SLR8022 PROTEIN"/>
    <property type="match status" value="1"/>
</dbReference>
<name>A0A4Q0XEQ2_9FLAO</name>
<dbReference type="RefSeq" id="WP_129017658.1">
    <property type="nucleotide sequence ID" value="NZ_SDDZ01000006.1"/>
</dbReference>
<dbReference type="PANTHER" id="PTHR37694">
    <property type="entry name" value="SLR8022 PROTEIN"/>
    <property type="match status" value="1"/>
</dbReference>
<evidence type="ECO:0000313" key="2">
    <source>
        <dbReference type="Proteomes" id="UP000289792"/>
    </source>
</evidence>
<dbReference type="OrthoDB" id="1121052at2"/>
<dbReference type="InterPro" id="IPR011051">
    <property type="entry name" value="RmlC_Cupin_sf"/>
</dbReference>
<gene>
    <name evidence="1" type="ORF">ESZ48_11630</name>
</gene>
<accession>A0A4Q0XEQ2</accession>
<sequence>MESSEFEKSKIFIIVGLDHYVDNGVFMKTILKRPTGNVSAVFIDRGEQITENLSRFDHFIQIIEGKAEVQIDDHSFSLISGESIIIPAHSKNTIRANERFKMISTIIKSGYE</sequence>
<dbReference type="EMBL" id="SDDZ01000006">
    <property type="protein sequence ID" value="RXJ49648.1"/>
    <property type="molecule type" value="Genomic_DNA"/>
</dbReference>
<dbReference type="Gene3D" id="2.60.120.10">
    <property type="entry name" value="Jelly Rolls"/>
    <property type="match status" value="1"/>
</dbReference>
<proteinExistence type="predicted"/>